<dbReference type="EMBL" id="CP157947">
    <property type="protein sequence ID" value="XBS67961.1"/>
    <property type="molecule type" value="Genomic_DNA"/>
</dbReference>
<dbReference type="InterPro" id="IPR004893">
    <property type="entry name" value="NifW"/>
</dbReference>
<sequence length="130" mass="14209">MEWFNTIPGIDNLHTTEGFFDFFKLPYDPAIIVAKRMHIMGDFHQRLAAVISVPLAEPAEGEAGAALRNQAHWSLARHLLEMSYQRYAQAADAAPAASGNSKRFFHPLEGLAGGEAIMSAIILGFGGNRL</sequence>
<gene>
    <name evidence="6" type="ORF">ABK905_13725</name>
</gene>
<evidence type="ECO:0000256" key="3">
    <source>
        <dbReference type="ARBA" id="ARBA00011284"/>
    </source>
</evidence>
<dbReference type="Pfam" id="PF03206">
    <property type="entry name" value="NifW"/>
    <property type="match status" value="1"/>
</dbReference>
<evidence type="ECO:0000256" key="1">
    <source>
        <dbReference type="ARBA" id="ARBA00002247"/>
    </source>
</evidence>
<name>A0AAU7Q4Q0_9GAMM</name>
<evidence type="ECO:0000256" key="4">
    <source>
        <dbReference type="ARBA" id="ARBA00016274"/>
    </source>
</evidence>
<reference evidence="6" key="1">
    <citation type="submission" date="2024-06" db="EMBL/GenBank/DDBJ databases">
        <authorList>
            <person name="Coelho C."/>
            <person name="Bento M."/>
            <person name="Garcia E."/>
            <person name="Camelo A."/>
            <person name="Brandao I."/>
            <person name="Espirito Santo C."/>
            <person name="Trovao J."/>
            <person name="Verissimo A."/>
            <person name="Costa J."/>
            <person name="Tiago I."/>
        </authorList>
    </citation>
    <scope>NUCLEOTIDE SEQUENCE</scope>
    <source>
        <strain evidence="6">KWT182</strain>
    </source>
</reference>
<accession>A0AAU7Q4Q0</accession>
<comment type="function">
    <text evidence="1">May protect the nitrogenase Fe-Mo protein from oxidative damage.</text>
</comment>
<dbReference type="AlphaFoldDB" id="A0AAU7Q4Q0"/>
<keyword evidence="5" id="KW-0535">Nitrogen fixation</keyword>
<proteinExistence type="inferred from homology"/>
<comment type="similarity">
    <text evidence="2">Belongs to the NifW family.</text>
</comment>
<protein>
    <recommendedName>
        <fullName evidence="4">Nitrogenase-stabilizing/protective protein NifW</fullName>
    </recommendedName>
</protein>
<dbReference type="GO" id="GO:0009399">
    <property type="term" value="P:nitrogen fixation"/>
    <property type="evidence" value="ECO:0007669"/>
    <property type="project" value="InterPro"/>
</dbReference>
<organism evidence="6">
    <name type="scientific">Acerihabitans sp. KWT182</name>
    <dbReference type="NCBI Taxonomy" id="3157919"/>
    <lineage>
        <taxon>Bacteria</taxon>
        <taxon>Pseudomonadati</taxon>
        <taxon>Pseudomonadota</taxon>
        <taxon>Gammaproteobacteria</taxon>
        <taxon>Enterobacterales</taxon>
        <taxon>Pectobacteriaceae</taxon>
        <taxon>Acerihabitans</taxon>
    </lineage>
</organism>
<evidence type="ECO:0000256" key="2">
    <source>
        <dbReference type="ARBA" id="ARBA00008351"/>
    </source>
</evidence>
<evidence type="ECO:0000313" key="6">
    <source>
        <dbReference type="EMBL" id="XBS67961.1"/>
    </source>
</evidence>
<comment type="subunit">
    <text evidence="3">Homotrimer; associates with NifD.</text>
</comment>
<evidence type="ECO:0000256" key="5">
    <source>
        <dbReference type="ARBA" id="ARBA00023231"/>
    </source>
</evidence>